<feature type="compositionally biased region" description="Polar residues" evidence="2">
    <location>
        <begin position="394"/>
        <end position="404"/>
    </location>
</feature>
<keyword evidence="4" id="KW-1185">Reference proteome</keyword>
<accession>A0A5N5SPM5</accession>
<evidence type="ECO:0000313" key="4">
    <source>
        <dbReference type="Proteomes" id="UP000326759"/>
    </source>
</evidence>
<evidence type="ECO:0000313" key="3">
    <source>
        <dbReference type="EMBL" id="KAB7496045.1"/>
    </source>
</evidence>
<dbReference type="Proteomes" id="UP000326759">
    <property type="component" value="Unassembled WGS sequence"/>
</dbReference>
<feature type="compositionally biased region" description="Basic and acidic residues" evidence="2">
    <location>
        <begin position="649"/>
        <end position="670"/>
    </location>
</feature>
<feature type="compositionally biased region" description="Basic and acidic residues" evidence="2">
    <location>
        <begin position="696"/>
        <end position="715"/>
    </location>
</feature>
<dbReference type="OrthoDB" id="6377913at2759"/>
<dbReference type="AlphaFoldDB" id="A0A5N5SPM5"/>
<proteinExistence type="predicted"/>
<feature type="compositionally biased region" description="Polar residues" evidence="2">
    <location>
        <begin position="417"/>
        <end position="429"/>
    </location>
</feature>
<feature type="region of interest" description="Disordered" evidence="2">
    <location>
        <begin position="568"/>
        <end position="780"/>
    </location>
</feature>
<feature type="compositionally biased region" description="Basic and acidic residues" evidence="2">
    <location>
        <begin position="344"/>
        <end position="357"/>
    </location>
</feature>
<feature type="compositionally biased region" description="Basic and acidic residues" evidence="2">
    <location>
        <begin position="405"/>
        <end position="416"/>
    </location>
</feature>
<evidence type="ECO:0000256" key="2">
    <source>
        <dbReference type="SAM" id="MobiDB-lite"/>
    </source>
</evidence>
<feature type="coiled-coil region" evidence="1">
    <location>
        <begin position="229"/>
        <end position="256"/>
    </location>
</feature>
<dbReference type="EMBL" id="SEYY01021803">
    <property type="protein sequence ID" value="KAB7496045.1"/>
    <property type="molecule type" value="Genomic_DNA"/>
</dbReference>
<feature type="compositionally biased region" description="Basic and acidic residues" evidence="2">
    <location>
        <begin position="378"/>
        <end position="389"/>
    </location>
</feature>
<feature type="compositionally biased region" description="Basic and acidic residues" evidence="2">
    <location>
        <begin position="585"/>
        <end position="631"/>
    </location>
</feature>
<feature type="coiled-coil region" evidence="1">
    <location>
        <begin position="111"/>
        <end position="205"/>
    </location>
</feature>
<keyword evidence="1" id="KW-0175">Coiled coil</keyword>
<gene>
    <name evidence="3" type="ORF">Anas_12515</name>
</gene>
<feature type="compositionally biased region" description="Basic and acidic residues" evidence="2">
    <location>
        <begin position="433"/>
        <end position="467"/>
    </location>
</feature>
<feature type="compositionally biased region" description="Basic and acidic residues" evidence="2">
    <location>
        <begin position="740"/>
        <end position="772"/>
    </location>
</feature>
<feature type="compositionally biased region" description="Basic and acidic residues" evidence="2">
    <location>
        <begin position="492"/>
        <end position="526"/>
    </location>
</feature>
<evidence type="ECO:0000256" key="1">
    <source>
        <dbReference type="SAM" id="Coils"/>
    </source>
</evidence>
<feature type="non-terminal residue" evidence="3">
    <location>
        <position position="1"/>
    </location>
</feature>
<feature type="compositionally biased region" description="Basic and acidic residues" evidence="2">
    <location>
        <begin position="677"/>
        <end position="688"/>
    </location>
</feature>
<name>A0A5N5SPM5_9CRUS</name>
<organism evidence="3 4">
    <name type="scientific">Armadillidium nasatum</name>
    <dbReference type="NCBI Taxonomy" id="96803"/>
    <lineage>
        <taxon>Eukaryota</taxon>
        <taxon>Metazoa</taxon>
        <taxon>Ecdysozoa</taxon>
        <taxon>Arthropoda</taxon>
        <taxon>Crustacea</taxon>
        <taxon>Multicrustacea</taxon>
        <taxon>Malacostraca</taxon>
        <taxon>Eumalacostraca</taxon>
        <taxon>Peracarida</taxon>
        <taxon>Isopoda</taxon>
        <taxon>Oniscidea</taxon>
        <taxon>Crinocheta</taxon>
        <taxon>Armadillidiidae</taxon>
        <taxon>Armadillidium</taxon>
    </lineage>
</organism>
<feature type="compositionally biased region" description="Basic and acidic residues" evidence="2">
    <location>
        <begin position="300"/>
        <end position="314"/>
    </location>
</feature>
<protein>
    <submittedName>
        <fullName evidence="3">Uncharacterized protein</fullName>
    </submittedName>
</protein>
<sequence>EREKLVECIKLQEETISNLRRRETEAIDKVKQAVTLAEDSQKLTDKVRESGDQNRKDLQQQLEDAFEKIQILQQQLHKSQERERAGERLLMDREKNLSRLEEDSRDKDLSLKKKELDYQNQIEDLKRCLKEAEEANERLEKVLQEQRNTSEATFKRLEALLDRRNLETESFTKRRKSLEKQVTDLKQENQRLLQAINDLAKVERTSNTDDVKYATQVSSSFPSSTKHDLNEIKSIIEDHQNSIAFLQEEVFAVRQEMTKEIEVKDESKEVKFSSLESEQPQKKKTDSLGQERYLNSSRSDGYESLREVSGHDSHFGSSFKEIPVTSEPKYKKDRSMKILTIPYSDDRKYGSKIIHENDENENEEYEAKDCSESFLDEDGLKSMSERGELEASVEPSSLEDSQSDYMEKNRAHERYDMNNTYESGNFEYTSKSSDSEISKKEIKTNFDEEKDRDESLPMSDEKDKDESLIICDPKYNIESSLDRDIDETLDDTEAKRRKESLGSDEEKDKDESHEYNVGKNEFDSSKYFDEKDQQKICKESDIEDEKLELNKEKYKDECFEDNEFKYEDKSLEKIESSNQKPNVFNDEKETKAQDSEENSEDKKADYDKDSPTLVEEDKVTTELDKEDKNTDVSEAPNKIAGIDSTVNNEFDRDQIQEENDYKNDQNDKMLPENNEQLVKEIESSKDAAEIELELANENRSEGEKDILTTKELERQEQDDEKDEEAVRENVNETVPEESENFVKADATTKKNEVPELDTESREKEEQIQPKTDDSEEVTEN</sequence>
<feature type="coiled-coil region" evidence="1">
    <location>
        <begin position="48"/>
        <end position="82"/>
    </location>
</feature>
<feature type="region of interest" description="Disordered" evidence="2">
    <location>
        <begin position="263"/>
        <end position="526"/>
    </location>
</feature>
<reference evidence="3 4" key="1">
    <citation type="journal article" date="2019" name="PLoS Biol.">
        <title>Sex chromosomes control vertical transmission of feminizing Wolbachia symbionts in an isopod.</title>
        <authorList>
            <person name="Becking T."/>
            <person name="Chebbi M.A."/>
            <person name="Giraud I."/>
            <person name="Moumen B."/>
            <person name="Laverre T."/>
            <person name="Caubet Y."/>
            <person name="Peccoud J."/>
            <person name="Gilbert C."/>
            <person name="Cordaux R."/>
        </authorList>
    </citation>
    <scope>NUCLEOTIDE SEQUENCE [LARGE SCALE GENOMIC DNA]</scope>
    <source>
        <strain evidence="3">ANa2</strain>
        <tissue evidence="3">Whole body excluding digestive tract and cuticle</tissue>
    </source>
</reference>
<comment type="caution">
    <text evidence="3">The sequence shown here is derived from an EMBL/GenBank/DDBJ whole genome shotgun (WGS) entry which is preliminary data.</text>
</comment>